<dbReference type="PANTHER" id="PTHR37763">
    <property type="entry name" value="EXOSOME COMPLEX EXONUCLEASE"/>
    <property type="match status" value="1"/>
</dbReference>
<protein>
    <submittedName>
        <fullName evidence="1">Ribosome-recycling factor</fullName>
    </submittedName>
</protein>
<dbReference type="PANTHER" id="PTHR37763:SF1">
    <property type="entry name" value="EXOSOME COMPLEX EXONUCLEASE"/>
    <property type="match status" value="1"/>
</dbReference>
<accession>A0A1D1XED6</accession>
<name>A0A1D1XED6_9ARAE</name>
<dbReference type="AlphaFoldDB" id="A0A1D1XED6"/>
<organism evidence="1">
    <name type="scientific">Anthurium amnicola</name>
    <dbReference type="NCBI Taxonomy" id="1678845"/>
    <lineage>
        <taxon>Eukaryota</taxon>
        <taxon>Viridiplantae</taxon>
        <taxon>Streptophyta</taxon>
        <taxon>Embryophyta</taxon>
        <taxon>Tracheophyta</taxon>
        <taxon>Spermatophyta</taxon>
        <taxon>Magnoliopsida</taxon>
        <taxon>Liliopsida</taxon>
        <taxon>Araceae</taxon>
        <taxon>Pothoideae</taxon>
        <taxon>Potheae</taxon>
        <taxon>Anthurium</taxon>
    </lineage>
</organism>
<proteinExistence type="predicted"/>
<reference evidence="1" key="1">
    <citation type="submission" date="2015-07" db="EMBL/GenBank/DDBJ databases">
        <title>Transcriptome Assembly of Anthurium amnicola.</title>
        <authorList>
            <person name="Suzuki J."/>
        </authorList>
    </citation>
    <scope>NUCLEOTIDE SEQUENCE</scope>
</reference>
<gene>
    <name evidence="1" type="primary">frr_0</name>
    <name evidence="1" type="ORF">g.58524</name>
</gene>
<dbReference type="EMBL" id="GDJX01027169">
    <property type="protein sequence ID" value="JAT40767.1"/>
    <property type="molecule type" value="Transcribed_RNA"/>
</dbReference>
<sequence length="425" mass="48003">MPLKSITMMLCRSKMLRPTGYVGCRRWLSLQSCRQYEHPEEEEELLPAEWYKAAYPKLIKLACALKNVDQIDEKLINVGDGLAITDDHVITGMHMFKSLARAFIGSPSMQEALKNTAASASPGSPATDSCFVAGREREPMTLNSLTTVCNLLNISAQQRKSVRLSVCPQVTKHHIWRGALEEVLKNLGSELRTLRARSPAMHMGEQIASSCIRFLADTTGPSQQETPLWMQLAPEKKADKPVQMRKWAEVLEMFGDLTRWLDKEEKLAGPLSKIEVMKEGLYQIKDLLVEREIGYKEARRQDCLVQKLLSKNLGHSSKCLFTLLLYYLYGSVGDLEVDACGFYACNRAGGSNRLCAGKFLTSDDQRMVQSNLKQLDRTLGVFKFVWETAGMKGVLEMQGHIWCVGAEESCLMYRGNRFFVHNFRL</sequence>
<evidence type="ECO:0000313" key="1">
    <source>
        <dbReference type="EMBL" id="JAT40767.1"/>
    </source>
</evidence>